<evidence type="ECO:0000256" key="8">
    <source>
        <dbReference type="HAMAP-Rule" id="MF_02040"/>
    </source>
</evidence>
<dbReference type="EMBL" id="JAWNFU010000002">
    <property type="protein sequence ID" value="MDY5153362.1"/>
    <property type="molecule type" value="Genomic_DNA"/>
</dbReference>
<keyword evidence="6 8" id="KW-0408">Iron</keyword>
<dbReference type="PANTHER" id="PTHR42961:SF2">
    <property type="entry name" value="IRON-SULFUR PROTEIN NUBPL"/>
    <property type="match status" value="1"/>
</dbReference>
<dbReference type="HAMAP" id="MF_02040">
    <property type="entry name" value="Mrp_NBP35"/>
    <property type="match status" value="1"/>
</dbReference>
<evidence type="ECO:0000313" key="11">
    <source>
        <dbReference type="EMBL" id="SDE49028.1"/>
    </source>
</evidence>
<dbReference type="AlphaFoldDB" id="A0A1G7DBI4"/>
<comment type="subunit">
    <text evidence="8">Homodimer.</text>
</comment>
<dbReference type="Gene3D" id="3.30.300.130">
    <property type="entry name" value="Fe-S cluster assembly (FSCA)"/>
    <property type="match status" value="1"/>
</dbReference>
<feature type="domain" description="MIP18 family-like" evidence="9">
    <location>
        <begin position="4"/>
        <end position="77"/>
    </location>
</feature>
<keyword evidence="3 8" id="KW-0479">Metal-binding</keyword>
<name>A0A1G7DBI4_9ACTO</name>
<evidence type="ECO:0000256" key="4">
    <source>
        <dbReference type="ARBA" id="ARBA00022741"/>
    </source>
</evidence>
<dbReference type="GO" id="GO:0016226">
    <property type="term" value="P:iron-sulfur cluster assembly"/>
    <property type="evidence" value="ECO:0007669"/>
    <property type="project" value="InterPro"/>
</dbReference>
<organism evidence="11 12">
    <name type="scientific">Actinobaculum suis</name>
    <dbReference type="NCBI Taxonomy" id="1657"/>
    <lineage>
        <taxon>Bacteria</taxon>
        <taxon>Bacillati</taxon>
        <taxon>Actinomycetota</taxon>
        <taxon>Actinomycetes</taxon>
        <taxon>Actinomycetales</taxon>
        <taxon>Actinomycetaceae</taxon>
        <taxon>Actinobaculum</taxon>
    </lineage>
</organism>
<dbReference type="Gene3D" id="3.40.50.300">
    <property type="entry name" value="P-loop containing nucleotide triphosphate hydrolases"/>
    <property type="match status" value="1"/>
</dbReference>
<reference evidence="10" key="3">
    <citation type="submission" date="2023-10" db="EMBL/GenBank/DDBJ databases">
        <title>Whole Genome based description of the genera Actinobaculum and Actinotignum reveals a complex phylogenetic relationship within the species included in the genus Actinotignum.</title>
        <authorList>
            <person name="Jensen C.S."/>
            <person name="Dargis R."/>
            <person name="Kemp M."/>
            <person name="Christensen J.J."/>
        </authorList>
    </citation>
    <scope>NUCLEOTIDE SEQUENCE</scope>
    <source>
        <strain evidence="10">Actinobaculum_suis_CCUG19206T</strain>
    </source>
</reference>
<dbReference type="Pfam" id="PF01883">
    <property type="entry name" value="FeS_assembly_P"/>
    <property type="match status" value="1"/>
</dbReference>
<dbReference type="PROSITE" id="PS01215">
    <property type="entry name" value="MRP"/>
    <property type="match status" value="1"/>
</dbReference>
<dbReference type="Proteomes" id="UP001273799">
    <property type="component" value="Unassembled WGS sequence"/>
</dbReference>
<feature type="binding site" evidence="8">
    <location>
        <begin position="119"/>
        <end position="126"/>
    </location>
    <ligand>
        <name>ATP</name>
        <dbReference type="ChEBI" id="CHEBI:30616"/>
    </ligand>
</feature>
<sequence length="365" mass="38645">MVTKQAIVDALSKVIDPELRHPITELNMVDSVAIDESGNVAISILLTTSDCPLRNTIERDVRQAAQSVAGVQDVQVTMGSMTPRQIQDLTRKLRGKQVRGEITFAAPDSPTRIYAIASGKGGVGKSSVCANLAAALAANGLRVGLVDADIYGFSIPRMLGVETPAQQLNGMIVPPVAHGVKVMSIGMFVRDNSPIMWRGPMLSKALEQFFADVYWGELDVMLLDLPPGTGDVAISVGSLLPTSQLVVVTTPQSAAADVAERAGTITKQTGQPVAGVIENMSWMVLPDGQREYLFGQGGGETVARALSGKLGYEVPLLGQVPFETAIREGADAGTPAVLSLVETAAGKELREIATQLSQRPRPHQN</sequence>
<keyword evidence="12" id="KW-1185">Reference proteome</keyword>
<dbReference type="InterPro" id="IPR019591">
    <property type="entry name" value="Mrp/NBP35_ATP-bd"/>
</dbReference>
<dbReference type="InterPro" id="IPR002744">
    <property type="entry name" value="MIP18-like"/>
</dbReference>
<proteinExistence type="inferred from homology"/>
<evidence type="ECO:0000256" key="5">
    <source>
        <dbReference type="ARBA" id="ARBA00022840"/>
    </source>
</evidence>
<comment type="similarity">
    <text evidence="8">Belongs to the Mrp/NBP35 ATP-binding proteins family.</text>
</comment>
<dbReference type="Proteomes" id="UP000182744">
    <property type="component" value="Unassembled WGS sequence"/>
</dbReference>
<evidence type="ECO:0000256" key="7">
    <source>
        <dbReference type="ARBA" id="ARBA00023014"/>
    </source>
</evidence>
<keyword evidence="8" id="KW-0378">Hydrolase</keyword>
<dbReference type="GO" id="GO:0005524">
    <property type="term" value="F:ATP binding"/>
    <property type="evidence" value="ECO:0007669"/>
    <property type="project" value="UniProtKB-UniRule"/>
</dbReference>
<dbReference type="CDD" id="cd02037">
    <property type="entry name" value="Mrp_NBP35"/>
    <property type="match status" value="1"/>
</dbReference>
<dbReference type="SUPFAM" id="SSF117916">
    <property type="entry name" value="Fe-S cluster assembly (FSCA) domain-like"/>
    <property type="match status" value="1"/>
</dbReference>
<dbReference type="GO" id="GO:0046872">
    <property type="term" value="F:metal ion binding"/>
    <property type="evidence" value="ECO:0007669"/>
    <property type="project" value="UniProtKB-KW"/>
</dbReference>
<dbReference type="InterPro" id="IPR034904">
    <property type="entry name" value="FSCA_dom_sf"/>
</dbReference>
<dbReference type="InterPro" id="IPR044304">
    <property type="entry name" value="NUBPL-like"/>
</dbReference>
<dbReference type="EMBL" id="FNAU01000010">
    <property type="protein sequence ID" value="SDE49028.1"/>
    <property type="molecule type" value="Genomic_DNA"/>
</dbReference>
<evidence type="ECO:0000256" key="2">
    <source>
        <dbReference type="ARBA" id="ARBA00008205"/>
    </source>
</evidence>
<comment type="function">
    <text evidence="8">Binds and transfers iron-sulfur (Fe-S) clusters to target apoproteins. Can hydrolyze ATP.</text>
</comment>
<comment type="similarity">
    <text evidence="1">In the N-terminal section; belongs to the MIP18 family.</text>
</comment>
<evidence type="ECO:0000313" key="10">
    <source>
        <dbReference type="EMBL" id="MDY5153362.1"/>
    </source>
</evidence>
<dbReference type="GO" id="GO:0140663">
    <property type="term" value="F:ATP-dependent FeS chaperone activity"/>
    <property type="evidence" value="ECO:0007669"/>
    <property type="project" value="InterPro"/>
</dbReference>
<evidence type="ECO:0000259" key="9">
    <source>
        <dbReference type="Pfam" id="PF01883"/>
    </source>
</evidence>
<reference evidence="11" key="2">
    <citation type="submission" date="2016-10" db="EMBL/GenBank/DDBJ databases">
        <authorList>
            <person name="de Groot N.N."/>
        </authorList>
    </citation>
    <scope>NUCLEOTIDE SEQUENCE [LARGE SCALE GENOMIC DNA]</scope>
    <source>
        <strain evidence="11">DSM 20639</strain>
    </source>
</reference>
<dbReference type="Pfam" id="PF10609">
    <property type="entry name" value="ParA"/>
    <property type="match status" value="1"/>
</dbReference>
<keyword evidence="4 8" id="KW-0547">Nucleotide-binding</keyword>
<evidence type="ECO:0000313" key="12">
    <source>
        <dbReference type="Proteomes" id="UP000182744"/>
    </source>
</evidence>
<keyword evidence="5 8" id="KW-0067">ATP-binding</keyword>
<evidence type="ECO:0000256" key="3">
    <source>
        <dbReference type="ARBA" id="ARBA00022723"/>
    </source>
</evidence>
<evidence type="ECO:0000256" key="6">
    <source>
        <dbReference type="ARBA" id="ARBA00023004"/>
    </source>
</evidence>
<dbReference type="PANTHER" id="PTHR42961">
    <property type="entry name" value="IRON-SULFUR PROTEIN NUBPL"/>
    <property type="match status" value="1"/>
</dbReference>
<dbReference type="InterPro" id="IPR000808">
    <property type="entry name" value="Mrp-like_CS"/>
</dbReference>
<protein>
    <recommendedName>
        <fullName evidence="8">Iron-sulfur cluster carrier protein</fullName>
    </recommendedName>
</protein>
<dbReference type="InterPro" id="IPR033756">
    <property type="entry name" value="YlxH/NBP35"/>
</dbReference>
<dbReference type="GO" id="GO:0016887">
    <property type="term" value="F:ATP hydrolysis activity"/>
    <property type="evidence" value="ECO:0007669"/>
    <property type="project" value="UniProtKB-UniRule"/>
</dbReference>
<keyword evidence="7 8" id="KW-0411">Iron-sulfur</keyword>
<dbReference type="InterPro" id="IPR027417">
    <property type="entry name" value="P-loop_NTPase"/>
</dbReference>
<gene>
    <name evidence="10" type="ORF">R6G71_04785</name>
    <name evidence="11" type="ORF">SAMN05421878_11075</name>
</gene>
<dbReference type="GO" id="GO:0051539">
    <property type="term" value="F:4 iron, 4 sulfur cluster binding"/>
    <property type="evidence" value="ECO:0007669"/>
    <property type="project" value="TreeGrafter"/>
</dbReference>
<accession>A0A1G7DBI4</accession>
<dbReference type="SUPFAM" id="SSF52540">
    <property type="entry name" value="P-loop containing nucleoside triphosphate hydrolases"/>
    <property type="match status" value="1"/>
</dbReference>
<comment type="similarity">
    <text evidence="2">In the C-terminal section; belongs to the Mrp/NBP35 ATP-binding proteins family.</text>
</comment>
<reference evidence="12" key="1">
    <citation type="submission" date="2016-10" db="EMBL/GenBank/DDBJ databases">
        <authorList>
            <person name="Varghese N."/>
        </authorList>
    </citation>
    <scope>NUCLEOTIDE SEQUENCE [LARGE SCALE GENOMIC DNA]</scope>
    <source>
        <strain evidence="12">DSM 20639</strain>
    </source>
</reference>
<evidence type="ECO:0000256" key="1">
    <source>
        <dbReference type="ARBA" id="ARBA00007352"/>
    </source>
</evidence>